<sequence length="706" mass="80124">MAQIDHLLQSPPYSFSDLPTIPLGHSTHPPSRFQPTGKKLTQLLLPFPLVPRQDWLALEKKRDLERREEIVDRLALAEMKKIKKDIKRREYERKRKREQRRRRKEEGVARKLVQLLSLKRTLLNLILHPILNHTTSNGSLPRLKKARMRPTKRMNWCHPLVWPIIQQAANRVGFPWSPQEIVRQLQQIDPTLFATLRPQRISQWRDHTVTDSLQWKESHMQAIQAGAQVNREEAGRRGIFHNHPQVVQSIRSCLLNLRQAGVPLGLNLIRGYMVGMIRHYIPDAFTRTYRNGQPFQCSTEFVRLFLREQLGWSLRKGTRAAQKYPPNVNTVLHDAYLRFACAVRDEDIPSCCIVNADQTQVVYNPGDQKTWTTAGDRQIHIVGSEDKRAFTLMVGISSSGDLLPFQAIYAGRSARSVPNSDTPEFQQALTRGFCFDFSNTNNYWSSFGTMCLWVTRILVPYFLRKRVENNLPSDQKCILQVDCWAVHRSAQFREWMSTNYPWIIILYVPGGCTGLFQACDVGIQRILKLAIAKASHADIVVETLTALQSGIAANAVVNDQTLHTLRNRSVGWLLKAYDAVNKPELIKKAFALCTVPGTELNLSYESLTSRLARQAILDLRHSNPELYASITFARGHDSATYEDEIPDTSKLAVPIGSGGFVAMEDDGDNDHTVEEVCATVMNAQTAAEAVAPLPGVVSDDIEDEDV</sequence>
<accession>X8J492</accession>
<comment type="caution">
    <text evidence="2">The sequence shown here is derived from an EMBL/GenBank/DDBJ whole genome shotgun (WGS) entry which is preliminary data.</text>
</comment>
<evidence type="ECO:0000259" key="1">
    <source>
        <dbReference type="Pfam" id="PF03184"/>
    </source>
</evidence>
<dbReference type="Pfam" id="PF03184">
    <property type="entry name" value="DDE_1"/>
    <property type="match status" value="1"/>
</dbReference>
<gene>
    <name evidence="2" type="ORF">RSOL_194760</name>
</gene>
<keyword evidence="2" id="KW-0255">Endonuclease</keyword>
<dbReference type="GO" id="GO:0003676">
    <property type="term" value="F:nucleic acid binding"/>
    <property type="evidence" value="ECO:0007669"/>
    <property type="project" value="InterPro"/>
</dbReference>
<keyword evidence="2" id="KW-0540">Nuclease</keyword>
<dbReference type="AlphaFoldDB" id="X8J492"/>
<keyword evidence="2" id="KW-0378">Hydrolase</keyword>
<protein>
    <submittedName>
        <fullName evidence="2">DDE superfamily endonuclease</fullName>
    </submittedName>
</protein>
<feature type="non-terminal residue" evidence="2">
    <location>
        <position position="706"/>
    </location>
</feature>
<dbReference type="EMBL" id="JATN01000322">
    <property type="protein sequence ID" value="EUC56757.1"/>
    <property type="molecule type" value="Genomic_DNA"/>
</dbReference>
<dbReference type="OrthoDB" id="3341102at2759"/>
<evidence type="ECO:0000313" key="2">
    <source>
        <dbReference type="EMBL" id="EUC56757.1"/>
    </source>
</evidence>
<name>X8J492_9AGAM</name>
<dbReference type="InterPro" id="IPR004875">
    <property type="entry name" value="DDE_SF_endonuclease_dom"/>
</dbReference>
<dbReference type="GO" id="GO:0004519">
    <property type="term" value="F:endonuclease activity"/>
    <property type="evidence" value="ECO:0007669"/>
    <property type="project" value="UniProtKB-KW"/>
</dbReference>
<organism evidence="2 3">
    <name type="scientific">Rhizoctonia solani AG-3 Rhs1AP</name>
    <dbReference type="NCBI Taxonomy" id="1086054"/>
    <lineage>
        <taxon>Eukaryota</taxon>
        <taxon>Fungi</taxon>
        <taxon>Dikarya</taxon>
        <taxon>Basidiomycota</taxon>
        <taxon>Agaricomycotina</taxon>
        <taxon>Agaricomycetes</taxon>
        <taxon>Cantharellales</taxon>
        <taxon>Ceratobasidiaceae</taxon>
        <taxon>Rhizoctonia</taxon>
    </lineage>
</organism>
<proteinExistence type="predicted"/>
<evidence type="ECO:0000313" key="3">
    <source>
        <dbReference type="Proteomes" id="UP000030108"/>
    </source>
</evidence>
<reference evidence="3" key="1">
    <citation type="journal article" date="2014" name="Genome Announc.">
        <title>Draft genome sequence of the plant-pathogenic soil fungus Rhizoctonia solani anastomosis group 3 strain Rhs1AP.</title>
        <authorList>
            <person name="Cubeta M.A."/>
            <person name="Thomas E."/>
            <person name="Dean R.A."/>
            <person name="Jabaji S."/>
            <person name="Neate S.M."/>
            <person name="Tavantzis S."/>
            <person name="Toda T."/>
            <person name="Vilgalys R."/>
            <person name="Bharathan N."/>
            <person name="Fedorova-Abrams N."/>
            <person name="Pakala S.B."/>
            <person name="Pakala S.M."/>
            <person name="Zafar N."/>
            <person name="Joardar V."/>
            <person name="Losada L."/>
            <person name="Nierman W.C."/>
        </authorList>
    </citation>
    <scope>NUCLEOTIDE SEQUENCE [LARGE SCALE GENOMIC DNA]</scope>
    <source>
        <strain evidence="3">AG-3</strain>
    </source>
</reference>
<dbReference type="Proteomes" id="UP000030108">
    <property type="component" value="Unassembled WGS sequence"/>
</dbReference>
<feature type="domain" description="DDE-1" evidence="1">
    <location>
        <begin position="388"/>
        <end position="581"/>
    </location>
</feature>